<dbReference type="Proteomes" id="UP000199170">
    <property type="component" value="Unassembled WGS sequence"/>
</dbReference>
<evidence type="ECO:0000313" key="3">
    <source>
        <dbReference type="Proteomes" id="UP000199170"/>
    </source>
</evidence>
<dbReference type="RefSeq" id="WP_089769069.1">
    <property type="nucleotide sequence ID" value="NZ_FNPB01000014.1"/>
</dbReference>
<evidence type="ECO:0008006" key="4">
    <source>
        <dbReference type="Google" id="ProtNLM"/>
    </source>
</evidence>
<dbReference type="OrthoDB" id="271582at2157"/>
<name>A0A1H3JLI0_9EURY</name>
<keyword evidence="3" id="KW-1185">Reference proteome</keyword>
<gene>
    <name evidence="2" type="ORF">SAMN04487946_11427</name>
</gene>
<dbReference type="EMBL" id="FNPB01000014">
    <property type="protein sequence ID" value="SDY40385.1"/>
    <property type="molecule type" value="Genomic_DNA"/>
</dbReference>
<evidence type="ECO:0000313" key="2">
    <source>
        <dbReference type="EMBL" id="SDY40385.1"/>
    </source>
</evidence>
<sequence>MTTNRDERRRAVIGQSTEEAVDAIVAADPTRDPEDVRSALDHVTEDGHVTQAGIEATVSDVAKRLATAETRVELAASALDDAMAAAAAYDDIDVVAARLEQYRSTLDAAASRVDRLGSALASVSTPADTVESVYESVVELREIAADAREAQQQADQLQLDLDDFEAWLADPDRRRRGIEEDVDVVEDTLDTVAGEDVESAEAWVDGVLRLELLSLLVADLRSELAELQTMATRDGVGEAYGSEIERRLTEIESRAGAIRERLEGGAESAWRAQYADRIASFRDVIEAADPPVAWGEVQSELRRAQSLDEPYPR</sequence>
<protein>
    <recommendedName>
        <fullName evidence="4">Halo transducer protein</fullName>
    </recommendedName>
</protein>
<dbReference type="STRING" id="660517.SAMN04487946_11427"/>
<proteinExistence type="predicted"/>
<reference evidence="3" key="1">
    <citation type="submission" date="2016-10" db="EMBL/GenBank/DDBJ databases">
        <authorList>
            <person name="Varghese N."/>
            <person name="Submissions S."/>
        </authorList>
    </citation>
    <scope>NUCLEOTIDE SEQUENCE [LARGE SCALE GENOMIC DNA]</scope>
    <source>
        <strain evidence="3">CGMCC 1.10118</strain>
    </source>
</reference>
<dbReference type="AlphaFoldDB" id="A0A1H3JLI0"/>
<evidence type="ECO:0000256" key="1">
    <source>
        <dbReference type="SAM" id="Coils"/>
    </source>
</evidence>
<feature type="coiled-coil region" evidence="1">
    <location>
        <begin position="140"/>
        <end position="167"/>
    </location>
</feature>
<keyword evidence="1" id="KW-0175">Coiled coil</keyword>
<organism evidence="2 3">
    <name type="scientific">Halobellus clavatus</name>
    <dbReference type="NCBI Taxonomy" id="660517"/>
    <lineage>
        <taxon>Archaea</taxon>
        <taxon>Methanobacteriati</taxon>
        <taxon>Methanobacteriota</taxon>
        <taxon>Stenosarchaea group</taxon>
        <taxon>Halobacteria</taxon>
        <taxon>Halobacteriales</taxon>
        <taxon>Haloferacaceae</taxon>
        <taxon>Halobellus</taxon>
    </lineage>
</organism>
<accession>A0A1H3JLI0</accession>